<evidence type="ECO:0000313" key="3">
    <source>
        <dbReference type="Proteomes" id="UP000293925"/>
    </source>
</evidence>
<dbReference type="InterPro" id="IPR022273">
    <property type="entry name" value="PRTRC_protein-E"/>
</dbReference>
<name>A0A4R0Q4Z8_9SPHI</name>
<dbReference type="AlphaFoldDB" id="A0A4R0Q4Z8"/>
<proteinExistence type="predicted"/>
<gene>
    <name evidence="2" type="ORF">EZ456_05190</name>
</gene>
<organism evidence="2 3">
    <name type="scientific">Pedobacter psychrodurus</name>
    <dbReference type="NCBI Taxonomy" id="2530456"/>
    <lineage>
        <taxon>Bacteria</taxon>
        <taxon>Pseudomonadati</taxon>
        <taxon>Bacteroidota</taxon>
        <taxon>Sphingobacteriia</taxon>
        <taxon>Sphingobacteriales</taxon>
        <taxon>Sphingobacteriaceae</taxon>
        <taxon>Pedobacter</taxon>
    </lineage>
</organism>
<dbReference type="OrthoDB" id="1050181at2"/>
<sequence length="74" mass="8205">MRTNFFQAIQRLHGVGSWIINISFSVENELLVSVLLKNSRSESIGSILPPMLYSGTAKEIDEGFFESLSAPAPY</sequence>
<dbReference type="EMBL" id="SJSO01000003">
    <property type="protein sequence ID" value="TCD28778.1"/>
    <property type="molecule type" value="Genomic_DNA"/>
</dbReference>
<keyword evidence="3" id="KW-1185">Reference proteome</keyword>
<evidence type="ECO:0000259" key="1">
    <source>
        <dbReference type="Pfam" id="PF19556"/>
    </source>
</evidence>
<dbReference type="Proteomes" id="UP000293925">
    <property type="component" value="Unassembled WGS sequence"/>
</dbReference>
<accession>A0A4R0Q4Z8</accession>
<dbReference type="Pfam" id="PF19556">
    <property type="entry name" value="PRTRC_E"/>
    <property type="match status" value="1"/>
</dbReference>
<comment type="caution">
    <text evidence="2">The sequence shown here is derived from an EMBL/GenBank/DDBJ whole genome shotgun (WGS) entry which is preliminary data.</text>
</comment>
<feature type="domain" description="ParB-related ThiF-related cassette protein E" evidence="1">
    <location>
        <begin position="1"/>
        <end position="71"/>
    </location>
</feature>
<protein>
    <recommendedName>
        <fullName evidence="1">ParB-related ThiF-related cassette protein E domain-containing protein</fullName>
    </recommendedName>
</protein>
<reference evidence="2 3" key="1">
    <citation type="submission" date="2019-02" db="EMBL/GenBank/DDBJ databases">
        <title>Pedobacter sp. RP-3-21 sp. nov., isolated from Arctic soil.</title>
        <authorList>
            <person name="Dahal R.H."/>
        </authorList>
    </citation>
    <scope>NUCLEOTIDE SEQUENCE [LARGE SCALE GENOMIC DNA]</scope>
    <source>
        <strain evidence="2 3">RP-3-21</strain>
    </source>
</reference>
<evidence type="ECO:0000313" key="2">
    <source>
        <dbReference type="EMBL" id="TCD28778.1"/>
    </source>
</evidence>
<dbReference type="RefSeq" id="WP_131527966.1">
    <property type="nucleotide sequence ID" value="NZ_SJSO01000003.1"/>
</dbReference>